<evidence type="ECO:0000256" key="3">
    <source>
        <dbReference type="ARBA" id="ARBA00023015"/>
    </source>
</evidence>
<dbReference type="InterPro" id="IPR058031">
    <property type="entry name" value="AAA_lid_NorR"/>
</dbReference>
<dbReference type="InterPro" id="IPR009057">
    <property type="entry name" value="Homeodomain-like_sf"/>
</dbReference>
<dbReference type="InterPro" id="IPR025662">
    <property type="entry name" value="Sigma_54_int_dom_ATP-bd_1"/>
</dbReference>
<dbReference type="SMART" id="SM00448">
    <property type="entry name" value="REC"/>
    <property type="match status" value="1"/>
</dbReference>
<dbReference type="SUPFAM" id="SSF52172">
    <property type="entry name" value="CheY-like"/>
    <property type="match status" value="1"/>
</dbReference>
<proteinExistence type="predicted"/>
<keyword evidence="10" id="KW-1185">Reference proteome</keyword>
<evidence type="ECO:0000256" key="6">
    <source>
        <dbReference type="PROSITE-ProRule" id="PRU00169"/>
    </source>
</evidence>
<organism evidence="9 10">
    <name type="scientific">Aquimarina litoralis</name>
    <dbReference type="NCBI Taxonomy" id="584605"/>
    <lineage>
        <taxon>Bacteria</taxon>
        <taxon>Pseudomonadati</taxon>
        <taxon>Bacteroidota</taxon>
        <taxon>Flavobacteriia</taxon>
        <taxon>Flavobacteriales</taxon>
        <taxon>Flavobacteriaceae</taxon>
        <taxon>Aquimarina</taxon>
    </lineage>
</organism>
<feature type="domain" description="Response regulatory" evidence="8">
    <location>
        <begin position="3"/>
        <end position="117"/>
    </location>
</feature>
<dbReference type="InterPro" id="IPR025943">
    <property type="entry name" value="Sigma_54_int_dom_ATP-bd_2"/>
</dbReference>
<evidence type="ECO:0000256" key="2">
    <source>
        <dbReference type="ARBA" id="ARBA00022840"/>
    </source>
</evidence>
<dbReference type="PANTHER" id="PTHR32071:SF81">
    <property type="entry name" value="PROPIONATE CATABOLISM OPERON REGULATORY PROTEIN"/>
    <property type="match status" value="1"/>
</dbReference>
<dbReference type="CDD" id="cd00009">
    <property type="entry name" value="AAA"/>
    <property type="match status" value="1"/>
</dbReference>
<dbReference type="Gene3D" id="1.10.8.60">
    <property type="match status" value="1"/>
</dbReference>
<sequence length="449" mass="50217">MSKLLIVEDDVAFCTMLKTFLQKKGYEVSTSFSGSEAVLQIQEHTFDIVLTDVRLPDRDGITLLDDIRAKNPKTQVVIMTGYAEINMAVSAIKQGAFDYVSKPFNPDKILQILENALKVKDVPQSVKKESSKKEEVVVSQNNSFVKGVSDASKKLNEYVALVAPTRMSVLVIGDSGTGKEYVASSIHKASKRADKPFVPVDCGAIPKEIASSEFFGHIKGSFTGAVNDKVGHFEAANGGTLFLDEIGNLSYELQVQLLRALQERKIKPVGSNKEIEVDIRVIAATNEDLSNAVKEGEFREDLYHRLNEFSIKVPPLKDRIEDLMLFANYFLEESNIELDKHVVGFADEVLDTFKKYDWPGNLRELKNIVKRSVLLSQNDMINLDVLPNDVAYASHNAKQTYGLFKNQNEQELILDALEKANGNKAKAARMLDIDRKTLYNKLKQYDISL</sequence>
<dbReference type="InterPro" id="IPR003593">
    <property type="entry name" value="AAA+_ATPase"/>
</dbReference>
<keyword evidence="4" id="KW-0238">DNA-binding</keyword>
<dbReference type="InterPro" id="IPR027417">
    <property type="entry name" value="P-loop_NTPase"/>
</dbReference>
<evidence type="ECO:0000313" key="9">
    <source>
        <dbReference type="EMBL" id="GAA0712936.1"/>
    </source>
</evidence>
<keyword evidence="2" id="KW-0067">ATP-binding</keyword>
<dbReference type="Pfam" id="PF00158">
    <property type="entry name" value="Sigma54_activat"/>
    <property type="match status" value="1"/>
</dbReference>
<keyword evidence="5" id="KW-0804">Transcription</keyword>
<gene>
    <name evidence="9" type="ORF">GCM10009430_03990</name>
</gene>
<keyword evidence="3" id="KW-0805">Transcription regulation</keyword>
<dbReference type="Gene3D" id="1.10.10.60">
    <property type="entry name" value="Homeodomain-like"/>
    <property type="match status" value="1"/>
</dbReference>
<dbReference type="SUPFAM" id="SSF52540">
    <property type="entry name" value="P-loop containing nucleoside triphosphate hydrolases"/>
    <property type="match status" value="1"/>
</dbReference>
<evidence type="ECO:0000259" key="7">
    <source>
        <dbReference type="PROSITE" id="PS50045"/>
    </source>
</evidence>
<dbReference type="Proteomes" id="UP001501758">
    <property type="component" value="Unassembled WGS sequence"/>
</dbReference>
<evidence type="ECO:0000256" key="4">
    <source>
        <dbReference type="ARBA" id="ARBA00023125"/>
    </source>
</evidence>
<dbReference type="InterPro" id="IPR025944">
    <property type="entry name" value="Sigma_54_int_dom_CS"/>
</dbReference>
<keyword evidence="1" id="KW-0547">Nucleotide-binding</keyword>
<dbReference type="PANTHER" id="PTHR32071">
    <property type="entry name" value="TRANSCRIPTIONAL REGULATORY PROTEIN"/>
    <property type="match status" value="1"/>
</dbReference>
<dbReference type="PROSITE" id="PS00676">
    <property type="entry name" value="SIGMA54_INTERACT_2"/>
    <property type="match status" value="1"/>
</dbReference>
<dbReference type="Gene3D" id="3.40.50.300">
    <property type="entry name" value="P-loop containing nucleotide triphosphate hydrolases"/>
    <property type="match status" value="1"/>
</dbReference>
<dbReference type="PROSITE" id="PS50045">
    <property type="entry name" value="SIGMA54_INTERACT_4"/>
    <property type="match status" value="1"/>
</dbReference>
<evidence type="ECO:0000256" key="5">
    <source>
        <dbReference type="ARBA" id="ARBA00023163"/>
    </source>
</evidence>
<evidence type="ECO:0000256" key="1">
    <source>
        <dbReference type="ARBA" id="ARBA00022741"/>
    </source>
</evidence>
<dbReference type="PROSITE" id="PS00675">
    <property type="entry name" value="SIGMA54_INTERACT_1"/>
    <property type="match status" value="1"/>
</dbReference>
<dbReference type="InterPro" id="IPR002078">
    <property type="entry name" value="Sigma_54_int"/>
</dbReference>
<dbReference type="PROSITE" id="PS00688">
    <property type="entry name" value="SIGMA54_INTERACT_3"/>
    <property type="match status" value="1"/>
</dbReference>
<dbReference type="RefSeq" id="WP_343910002.1">
    <property type="nucleotide sequence ID" value="NZ_BAAAGE010000001.1"/>
</dbReference>
<dbReference type="InterPro" id="IPR011006">
    <property type="entry name" value="CheY-like_superfamily"/>
</dbReference>
<dbReference type="Pfam" id="PF02954">
    <property type="entry name" value="HTH_8"/>
    <property type="match status" value="1"/>
</dbReference>
<comment type="caution">
    <text evidence="9">The sequence shown here is derived from an EMBL/GenBank/DDBJ whole genome shotgun (WGS) entry which is preliminary data.</text>
</comment>
<reference evidence="10" key="1">
    <citation type="journal article" date="2019" name="Int. J. Syst. Evol. Microbiol.">
        <title>The Global Catalogue of Microorganisms (GCM) 10K type strain sequencing project: providing services to taxonomists for standard genome sequencing and annotation.</title>
        <authorList>
            <consortium name="The Broad Institute Genomics Platform"/>
            <consortium name="The Broad Institute Genome Sequencing Center for Infectious Disease"/>
            <person name="Wu L."/>
            <person name="Ma J."/>
        </authorList>
    </citation>
    <scope>NUCLEOTIDE SEQUENCE [LARGE SCALE GENOMIC DNA]</scope>
    <source>
        <strain evidence="10">JCM 15974</strain>
    </source>
</reference>
<dbReference type="Pfam" id="PF25601">
    <property type="entry name" value="AAA_lid_14"/>
    <property type="match status" value="1"/>
</dbReference>
<dbReference type="Pfam" id="PF00072">
    <property type="entry name" value="Response_reg"/>
    <property type="match status" value="1"/>
</dbReference>
<dbReference type="InterPro" id="IPR002197">
    <property type="entry name" value="HTH_Fis"/>
</dbReference>
<accession>A0ABP3TN92</accession>
<protein>
    <submittedName>
        <fullName evidence="9">Sigma-54 dependent transcriptional regulator</fullName>
    </submittedName>
</protein>
<name>A0ABP3TN92_9FLAO</name>
<dbReference type="SUPFAM" id="SSF46689">
    <property type="entry name" value="Homeodomain-like"/>
    <property type="match status" value="1"/>
</dbReference>
<feature type="modified residue" description="4-aspartylphosphate" evidence="6">
    <location>
        <position position="52"/>
    </location>
</feature>
<dbReference type="Gene3D" id="3.40.50.2300">
    <property type="match status" value="1"/>
</dbReference>
<dbReference type="EMBL" id="BAAAGE010000001">
    <property type="protein sequence ID" value="GAA0712936.1"/>
    <property type="molecule type" value="Genomic_DNA"/>
</dbReference>
<dbReference type="InterPro" id="IPR001789">
    <property type="entry name" value="Sig_transdc_resp-reg_receiver"/>
</dbReference>
<evidence type="ECO:0000313" key="10">
    <source>
        <dbReference type="Proteomes" id="UP001501758"/>
    </source>
</evidence>
<dbReference type="SMART" id="SM00382">
    <property type="entry name" value="AAA"/>
    <property type="match status" value="1"/>
</dbReference>
<evidence type="ECO:0000259" key="8">
    <source>
        <dbReference type="PROSITE" id="PS50110"/>
    </source>
</evidence>
<keyword evidence="6" id="KW-0597">Phosphoprotein</keyword>
<feature type="domain" description="Sigma-54 factor interaction" evidence="7">
    <location>
        <begin position="145"/>
        <end position="374"/>
    </location>
</feature>
<dbReference type="PROSITE" id="PS50110">
    <property type="entry name" value="RESPONSE_REGULATORY"/>
    <property type="match status" value="1"/>
</dbReference>
<dbReference type="PRINTS" id="PR01590">
    <property type="entry name" value="HTHFIS"/>
</dbReference>